<name>A0A1L9QWQ9_9CYAN</name>
<proteinExistence type="predicted"/>
<evidence type="ECO:0000313" key="2">
    <source>
        <dbReference type="Proteomes" id="UP000183940"/>
    </source>
</evidence>
<dbReference type="STRING" id="1925591.BI308_03330"/>
<dbReference type="AlphaFoldDB" id="A0A1L9QWQ9"/>
<dbReference type="EMBL" id="MLAW01000003">
    <property type="protein sequence ID" value="OJJ27093.1"/>
    <property type="molecule type" value="Genomic_DNA"/>
</dbReference>
<sequence>MSRKTINLGNDVELILDEPNELSSIDRPLLVTSALVEAFSTTTTLSRGTRTGFLPLKIGAKIYQIYYQIRVN</sequence>
<organism evidence="1 2">
    <name type="scientific">Roseofilum reptotaenium AO1-A</name>
    <dbReference type="NCBI Taxonomy" id="1925591"/>
    <lineage>
        <taxon>Bacteria</taxon>
        <taxon>Bacillati</taxon>
        <taxon>Cyanobacteriota</taxon>
        <taxon>Cyanophyceae</taxon>
        <taxon>Desertifilales</taxon>
        <taxon>Desertifilaceae</taxon>
        <taxon>Roseofilum</taxon>
    </lineage>
</organism>
<protein>
    <submittedName>
        <fullName evidence="1">Uncharacterized protein</fullName>
    </submittedName>
</protein>
<keyword evidence="2" id="KW-1185">Reference proteome</keyword>
<dbReference type="Proteomes" id="UP000183940">
    <property type="component" value="Unassembled WGS sequence"/>
</dbReference>
<comment type="caution">
    <text evidence="1">The sequence shown here is derived from an EMBL/GenBank/DDBJ whole genome shotgun (WGS) entry which is preliminary data.</text>
</comment>
<evidence type="ECO:0000313" key="1">
    <source>
        <dbReference type="EMBL" id="OJJ27093.1"/>
    </source>
</evidence>
<gene>
    <name evidence="1" type="ORF">BI308_03330</name>
</gene>
<accession>A0A1L9QWQ9</accession>
<reference evidence="1" key="1">
    <citation type="submission" date="2016-10" db="EMBL/GenBank/DDBJ databases">
        <title>CRISPR-Cas defence system in Roseofilum reptotaenium: evidence of a bacteriophage-cyanobacterium arms race in the coral black band disease.</title>
        <authorList>
            <person name="Buerger P."/>
            <person name="Wood-Charlson E.M."/>
            <person name="Weynberg K.D."/>
            <person name="Willis B."/>
            <person name="Van Oppen M.J."/>
        </authorList>
    </citation>
    <scope>NUCLEOTIDE SEQUENCE [LARGE SCALE GENOMIC DNA]</scope>
    <source>
        <strain evidence="1">AO1-A</strain>
    </source>
</reference>